<gene>
    <name evidence="1" type="ORF">llap_21794</name>
</gene>
<protein>
    <submittedName>
        <fullName evidence="1">Brefeldin a-inhibited guanine nucleotide-exchange protein 1 isoform x2</fullName>
    </submittedName>
</protein>
<reference evidence="2" key="1">
    <citation type="submission" date="2017-11" db="EMBL/GenBank/DDBJ databases">
        <authorList>
            <person name="Lima N.C."/>
            <person name="Parody-Merino A.M."/>
            <person name="Battley P.F."/>
            <person name="Fidler A.E."/>
            <person name="Prosdocimi F."/>
        </authorList>
    </citation>
    <scope>NUCLEOTIDE SEQUENCE [LARGE SCALE GENOMIC DNA]</scope>
</reference>
<reference evidence="2" key="2">
    <citation type="submission" date="2017-12" db="EMBL/GenBank/DDBJ databases">
        <title>Genome sequence of the Bar-tailed Godwit (Limosa lapponica baueri).</title>
        <authorList>
            <person name="Lima N.C.B."/>
            <person name="Parody-Merino A.M."/>
            <person name="Battley P.F."/>
            <person name="Fidler A.E."/>
            <person name="Prosdocimi F."/>
        </authorList>
    </citation>
    <scope>NUCLEOTIDE SEQUENCE [LARGE SCALE GENOMIC DNA]</scope>
</reference>
<evidence type="ECO:0000313" key="2">
    <source>
        <dbReference type="Proteomes" id="UP000233556"/>
    </source>
</evidence>
<keyword evidence="2" id="KW-1185">Reference proteome</keyword>
<name>A0A2I0T2A4_LIMLA</name>
<organism evidence="1 2">
    <name type="scientific">Limosa lapponica baueri</name>
    <dbReference type="NCBI Taxonomy" id="1758121"/>
    <lineage>
        <taxon>Eukaryota</taxon>
        <taxon>Metazoa</taxon>
        <taxon>Chordata</taxon>
        <taxon>Craniata</taxon>
        <taxon>Vertebrata</taxon>
        <taxon>Euteleostomi</taxon>
        <taxon>Archelosauria</taxon>
        <taxon>Archosauria</taxon>
        <taxon>Dinosauria</taxon>
        <taxon>Saurischia</taxon>
        <taxon>Theropoda</taxon>
        <taxon>Coelurosauria</taxon>
        <taxon>Aves</taxon>
        <taxon>Neognathae</taxon>
        <taxon>Neoaves</taxon>
        <taxon>Charadriiformes</taxon>
        <taxon>Scolopacidae</taxon>
        <taxon>Limosa</taxon>
    </lineage>
</organism>
<dbReference type="OrthoDB" id="18431at2759"/>
<evidence type="ECO:0000313" key="1">
    <source>
        <dbReference type="EMBL" id="PKU27902.1"/>
    </source>
</evidence>
<dbReference type="AlphaFoldDB" id="A0A2I0T2A4"/>
<sequence>MEAIRLIRHCAKYVSDRPQAFKEYTSDDMNVAPEDRVWVRGWFPILFELSCIINRCKLDVRTRQRATGTVWYKLFGERCHPEW</sequence>
<proteinExistence type="predicted"/>
<dbReference type="Proteomes" id="UP000233556">
    <property type="component" value="Unassembled WGS sequence"/>
</dbReference>
<dbReference type="EMBL" id="KZ523671">
    <property type="protein sequence ID" value="PKU27902.1"/>
    <property type="molecule type" value="Genomic_DNA"/>
</dbReference>
<accession>A0A2I0T2A4</accession>